<dbReference type="FunFam" id="3.80.10.10:FF:000627">
    <property type="entry name" value="Probable leucine-rich repeat receptor-like protein kinase At2g33170"/>
    <property type="match status" value="1"/>
</dbReference>
<keyword evidence="8" id="KW-0732">Signal</keyword>
<dbReference type="Pfam" id="PF23598">
    <property type="entry name" value="LRR_14"/>
    <property type="match status" value="2"/>
</dbReference>
<keyword evidence="9" id="KW-0677">Repeat</keyword>
<evidence type="ECO:0000256" key="7">
    <source>
        <dbReference type="ARBA" id="ARBA00022692"/>
    </source>
</evidence>
<keyword evidence="4" id="KW-0723">Serine/threonine-protein kinase</keyword>
<dbReference type="Proteomes" id="UP000504607">
    <property type="component" value="Chromosome 4"/>
</dbReference>
<evidence type="ECO:0000256" key="1">
    <source>
        <dbReference type="ARBA" id="ARBA00004162"/>
    </source>
</evidence>
<dbReference type="GO" id="GO:0004674">
    <property type="term" value="F:protein serine/threonine kinase activity"/>
    <property type="evidence" value="ECO:0007669"/>
    <property type="project" value="UniProtKB-KW"/>
</dbReference>
<evidence type="ECO:0000256" key="13">
    <source>
        <dbReference type="ARBA" id="ARBA00022989"/>
    </source>
</evidence>
<name>A0A8N4IDI1_ELAGV</name>
<feature type="region of interest" description="Disordered" evidence="16">
    <location>
        <begin position="81"/>
        <end position="103"/>
    </location>
</feature>
<dbReference type="Gene3D" id="3.80.10.10">
    <property type="entry name" value="Ribonuclease Inhibitor"/>
    <property type="match status" value="3"/>
</dbReference>
<evidence type="ECO:0000256" key="3">
    <source>
        <dbReference type="ARBA" id="ARBA00022475"/>
    </source>
</evidence>
<protein>
    <recommendedName>
        <fullName evidence="2">non-specific serine/threonine protein kinase</fullName>
        <ecNumber evidence="2">2.7.11.1</ecNumber>
    </recommendedName>
</protein>
<comment type="subcellular location">
    <subcellularLocation>
        <location evidence="1">Cell membrane</location>
        <topology evidence="1">Single-pass membrane protein</topology>
    </subcellularLocation>
</comment>
<sequence length="1022" mass="110495">MPSRVRLTDADIRQHTARKRPAPVVGPSWPPKRPQIASPIDLAAMGAQPDAERASGYESIIALSVPMVPPEVPFEEGAVEGAAEGASALPPTEEVRAEAREPKGPAMAAVVASGGTQSSSSFPSLFDFRAWAVGRGKAPMASGDDTSLENLAKAEENLSSTQTDAGILKAEVESAREALDRAVKDFHGSEEYREDLLESGFASYRVGYENALETIQSLHSELDLSGIVPPGSEDQAAEEEADPPPTERVIEDEAPPTPVALSLLLFPPSPSLLVAYSFSNRTDQEALLSFKSLIINDPSNTLSSWNDSSSVCQWPGVFCNHHGGVSALDLGGLGLTGSISPHIGNLSTLRFLCLQDNHFTGTLPDQLGNLLHLQVLNVSSNFIGGAIPSNMSKSSNLITLDLSANNISGGIPAELGLLSKIQVLKLGSNQLTEGIPSSMGNLSSLTTLDLGTNMLSGSIPTELGRLRNLKQLQISVNNLTGTVPPSLYNVSSLETFALAANNLYGEIPSDVGLRLPTLKVFHCCFNEFTGPYPPTLHNITKLQSIRLSHNFFAGSVPPGLSTLHDLTMYNIGFNRIVSSGSNGLDFITSLTNSTKLRYLAIDENLLEGVLPESVGNLSNTLSKFYMGGNRIYGSIPASIAQLTNLTLLNMSHNSIFGEIPLEIGQLKQLQMLGLARNSFSGEIPAALGNLTMLTELELYGNKLEGSIPAIFSQFQRLLTLDLSNNNLKGSIPRELFALTSLSSLLNLSRNSLTGPLPEDIGRLENLAALDLSNNFLSGYISNSIGNCRSLETLSMSNNSFSGLIPNTLGNLKGLQSLDLSSNQLSGSIPESLGKLRVLQYLNLSFNDLEGEVPKDGIFRNLSNVHLEGNARLCTSYLCPRSSHRSISVVLLVIIVASVVSALCFLCLLYFVRREINTKVLPTADSIKGQHRMILQETARQQGSRYSKRIYRLLKQRLKLSPNYFLAILNFWPVDVEPAMKILENLWKYCKLRAMFLPKDSCVMLLPNFPTNSDKELISNFSN</sequence>
<evidence type="ECO:0000256" key="9">
    <source>
        <dbReference type="ARBA" id="ARBA00022737"/>
    </source>
</evidence>
<dbReference type="InterPro" id="IPR052592">
    <property type="entry name" value="LRR-RLK"/>
</dbReference>
<dbReference type="SMART" id="SM00369">
    <property type="entry name" value="LRR_TYP"/>
    <property type="match status" value="11"/>
</dbReference>
<evidence type="ECO:0000256" key="5">
    <source>
        <dbReference type="ARBA" id="ARBA00022614"/>
    </source>
</evidence>
<keyword evidence="11" id="KW-0418">Kinase</keyword>
<evidence type="ECO:0000256" key="8">
    <source>
        <dbReference type="ARBA" id="ARBA00022729"/>
    </source>
</evidence>
<dbReference type="EC" id="2.7.11.1" evidence="2"/>
<feature type="compositionally biased region" description="Basic and acidic residues" evidence="16">
    <location>
        <begin position="1"/>
        <end position="14"/>
    </location>
</feature>
<feature type="domain" description="Disease resistance R13L4/SHOC-2-like LRR" evidence="19">
    <location>
        <begin position="711"/>
        <end position="863"/>
    </location>
</feature>
<dbReference type="FunFam" id="3.80.10.10:FF:000383">
    <property type="entry name" value="Leucine-rich repeat receptor protein kinase EMS1"/>
    <property type="match status" value="1"/>
</dbReference>
<evidence type="ECO:0000313" key="21">
    <source>
        <dbReference type="RefSeq" id="XP_029120150.1"/>
    </source>
</evidence>
<evidence type="ECO:0000259" key="19">
    <source>
        <dbReference type="Pfam" id="PF23598"/>
    </source>
</evidence>
<evidence type="ECO:0000256" key="12">
    <source>
        <dbReference type="ARBA" id="ARBA00022840"/>
    </source>
</evidence>
<keyword evidence="15" id="KW-0325">Glycoprotein</keyword>
<feature type="domain" description="Leucine-rich repeat-containing N-terminal plant-type" evidence="18">
    <location>
        <begin position="282"/>
        <end position="320"/>
    </location>
</feature>
<keyword evidence="6" id="KW-0808">Transferase</keyword>
<dbReference type="InterPro" id="IPR055414">
    <property type="entry name" value="LRR_R13L4/SHOC2-like"/>
</dbReference>
<evidence type="ECO:0000256" key="2">
    <source>
        <dbReference type="ARBA" id="ARBA00012513"/>
    </source>
</evidence>
<keyword evidence="10" id="KW-0547">Nucleotide-binding</keyword>
<evidence type="ECO:0000256" key="15">
    <source>
        <dbReference type="ARBA" id="ARBA00023180"/>
    </source>
</evidence>
<dbReference type="AlphaFoldDB" id="A0A8N4IDI1"/>
<keyword evidence="5" id="KW-0433">Leucine-rich repeat</keyword>
<dbReference type="RefSeq" id="XP_029120150.1">
    <property type="nucleotide sequence ID" value="XM_029264317.1"/>
</dbReference>
<organism evidence="20 21">
    <name type="scientific">Elaeis guineensis var. tenera</name>
    <name type="common">Oil palm</name>
    <dbReference type="NCBI Taxonomy" id="51953"/>
    <lineage>
        <taxon>Eukaryota</taxon>
        <taxon>Viridiplantae</taxon>
        <taxon>Streptophyta</taxon>
        <taxon>Embryophyta</taxon>
        <taxon>Tracheophyta</taxon>
        <taxon>Spermatophyta</taxon>
        <taxon>Magnoliopsida</taxon>
        <taxon>Liliopsida</taxon>
        <taxon>Arecaceae</taxon>
        <taxon>Arecoideae</taxon>
        <taxon>Cocoseae</taxon>
        <taxon>Elaeidinae</taxon>
        <taxon>Elaeis</taxon>
    </lineage>
</organism>
<keyword evidence="14 17" id="KW-0472">Membrane</keyword>
<accession>A0A8N4IDI1</accession>
<dbReference type="Pfam" id="PF08263">
    <property type="entry name" value="LRRNT_2"/>
    <property type="match status" value="1"/>
</dbReference>
<dbReference type="InterPro" id="IPR001611">
    <property type="entry name" value="Leu-rich_rpt"/>
</dbReference>
<dbReference type="SUPFAM" id="SSF52058">
    <property type="entry name" value="L domain-like"/>
    <property type="match status" value="2"/>
</dbReference>
<feature type="region of interest" description="Disordered" evidence="16">
    <location>
        <begin position="224"/>
        <end position="252"/>
    </location>
</feature>
<keyword evidence="12" id="KW-0067">ATP-binding</keyword>
<dbReference type="PANTHER" id="PTHR48054:SF53">
    <property type="entry name" value="PROTEIN KINASE DOMAIN-CONTAINING PROTEIN"/>
    <property type="match status" value="1"/>
</dbReference>
<evidence type="ECO:0000256" key="11">
    <source>
        <dbReference type="ARBA" id="ARBA00022777"/>
    </source>
</evidence>
<evidence type="ECO:0000256" key="4">
    <source>
        <dbReference type="ARBA" id="ARBA00022527"/>
    </source>
</evidence>
<keyword evidence="3" id="KW-1003">Cell membrane</keyword>
<dbReference type="FunFam" id="3.80.10.10:FF:000288">
    <property type="entry name" value="LRR receptor-like serine/threonine-protein kinase EFR"/>
    <property type="match status" value="1"/>
</dbReference>
<evidence type="ECO:0000256" key="6">
    <source>
        <dbReference type="ARBA" id="ARBA00022679"/>
    </source>
</evidence>
<dbReference type="PRINTS" id="PR00019">
    <property type="entry name" value="LEURICHRPT"/>
</dbReference>
<dbReference type="InterPro" id="IPR013210">
    <property type="entry name" value="LRR_N_plant-typ"/>
</dbReference>
<keyword evidence="7 17" id="KW-0812">Transmembrane</keyword>
<dbReference type="PANTHER" id="PTHR48054">
    <property type="entry name" value="RECEPTOR KINASE-LIKE PROTEIN XA21"/>
    <property type="match status" value="1"/>
</dbReference>
<dbReference type="GO" id="GO:0005886">
    <property type="term" value="C:plasma membrane"/>
    <property type="evidence" value="ECO:0007669"/>
    <property type="project" value="UniProtKB-SubCell"/>
</dbReference>
<evidence type="ECO:0000259" key="18">
    <source>
        <dbReference type="Pfam" id="PF08263"/>
    </source>
</evidence>
<proteinExistence type="predicted"/>
<feature type="compositionally biased region" description="Basic and acidic residues" evidence="16">
    <location>
        <begin position="93"/>
        <end position="103"/>
    </location>
</feature>
<reference evidence="21" key="1">
    <citation type="submission" date="2025-08" db="UniProtKB">
        <authorList>
            <consortium name="RefSeq"/>
        </authorList>
    </citation>
    <scope>IDENTIFICATION</scope>
</reference>
<feature type="region of interest" description="Disordered" evidence="16">
    <location>
        <begin position="1"/>
        <end position="36"/>
    </location>
</feature>
<dbReference type="InterPro" id="IPR032675">
    <property type="entry name" value="LRR_dom_sf"/>
</dbReference>
<evidence type="ECO:0000313" key="20">
    <source>
        <dbReference type="Proteomes" id="UP000504607"/>
    </source>
</evidence>
<evidence type="ECO:0000256" key="17">
    <source>
        <dbReference type="SAM" id="Phobius"/>
    </source>
</evidence>
<evidence type="ECO:0000256" key="14">
    <source>
        <dbReference type="ARBA" id="ARBA00023136"/>
    </source>
</evidence>
<dbReference type="OrthoDB" id="682255at2759"/>
<keyword evidence="20" id="KW-1185">Reference proteome</keyword>
<keyword evidence="13 17" id="KW-1133">Transmembrane helix</keyword>
<feature type="transmembrane region" description="Helical" evidence="17">
    <location>
        <begin position="888"/>
        <end position="911"/>
    </location>
</feature>
<feature type="domain" description="Disease resistance R13L4/SHOC-2-like LRR" evidence="19">
    <location>
        <begin position="588"/>
        <end position="701"/>
    </location>
</feature>
<evidence type="ECO:0000256" key="16">
    <source>
        <dbReference type="SAM" id="MobiDB-lite"/>
    </source>
</evidence>
<dbReference type="Pfam" id="PF00560">
    <property type="entry name" value="LRR_1"/>
    <property type="match status" value="4"/>
</dbReference>
<dbReference type="InterPro" id="IPR003591">
    <property type="entry name" value="Leu-rich_rpt_typical-subtyp"/>
</dbReference>
<evidence type="ECO:0000256" key="10">
    <source>
        <dbReference type="ARBA" id="ARBA00022741"/>
    </source>
</evidence>
<dbReference type="GO" id="GO:0005524">
    <property type="term" value="F:ATP binding"/>
    <property type="evidence" value="ECO:0007669"/>
    <property type="project" value="UniProtKB-KW"/>
</dbReference>
<gene>
    <name evidence="21" type="primary">LOC105043570</name>
</gene>